<comment type="caution">
    <text evidence="1">The sequence shown here is derived from an EMBL/GenBank/DDBJ whole genome shotgun (WGS) entry which is preliminary data.</text>
</comment>
<evidence type="ECO:0000313" key="2">
    <source>
        <dbReference type="Proteomes" id="UP000828941"/>
    </source>
</evidence>
<organism evidence="1 2">
    <name type="scientific">Bauhinia variegata</name>
    <name type="common">Purple orchid tree</name>
    <name type="synonym">Phanera variegata</name>
    <dbReference type="NCBI Taxonomy" id="167791"/>
    <lineage>
        <taxon>Eukaryota</taxon>
        <taxon>Viridiplantae</taxon>
        <taxon>Streptophyta</taxon>
        <taxon>Embryophyta</taxon>
        <taxon>Tracheophyta</taxon>
        <taxon>Spermatophyta</taxon>
        <taxon>Magnoliopsida</taxon>
        <taxon>eudicotyledons</taxon>
        <taxon>Gunneridae</taxon>
        <taxon>Pentapetalae</taxon>
        <taxon>rosids</taxon>
        <taxon>fabids</taxon>
        <taxon>Fabales</taxon>
        <taxon>Fabaceae</taxon>
        <taxon>Cercidoideae</taxon>
        <taxon>Cercideae</taxon>
        <taxon>Bauhiniinae</taxon>
        <taxon>Bauhinia</taxon>
    </lineage>
</organism>
<evidence type="ECO:0000313" key="1">
    <source>
        <dbReference type="EMBL" id="KAI4300722.1"/>
    </source>
</evidence>
<keyword evidence="2" id="KW-1185">Reference proteome</keyword>
<proteinExistence type="predicted"/>
<protein>
    <submittedName>
        <fullName evidence="1">Uncharacterized protein</fullName>
    </submittedName>
</protein>
<dbReference type="EMBL" id="CM039438">
    <property type="protein sequence ID" value="KAI4300722.1"/>
    <property type="molecule type" value="Genomic_DNA"/>
</dbReference>
<name>A0ACB9KTT0_BAUVA</name>
<accession>A0ACB9KTT0</accession>
<dbReference type="Proteomes" id="UP000828941">
    <property type="component" value="Chromosome 13"/>
</dbReference>
<sequence>MIWNLPNLYGPIPPTIANLTKLQYLTISNTNVSGPIPDSLSRLRRLLSLDLSGNRLSGPIPASLSQLGKLLFLYLTGNQLTGPIPDSFGSFKQHPSLFLGRNQLTGKIPLSLAVFDISILDLSGNKLTGDASLLFTSNKTTQQTLYLSSNYLSFNLTKVDHFPPQLTTLDLSHNNIYGSLPNSLTKLDLVVFNVSYNRLCGKIPVGGKLQSFDSYAYEHNKCLCGSPLPSCK</sequence>
<gene>
    <name evidence="1" type="ORF">L6164_034064</name>
</gene>
<reference evidence="1 2" key="1">
    <citation type="journal article" date="2022" name="DNA Res.">
        <title>Chromosomal-level genome assembly of the orchid tree Bauhinia variegata (Leguminosae; Cercidoideae) supports the allotetraploid origin hypothesis of Bauhinia.</title>
        <authorList>
            <person name="Zhong Y."/>
            <person name="Chen Y."/>
            <person name="Zheng D."/>
            <person name="Pang J."/>
            <person name="Liu Y."/>
            <person name="Luo S."/>
            <person name="Meng S."/>
            <person name="Qian L."/>
            <person name="Wei D."/>
            <person name="Dai S."/>
            <person name="Zhou R."/>
        </authorList>
    </citation>
    <scope>NUCLEOTIDE SEQUENCE [LARGE SCALE GENOMIC DNA]</scope>
    <source>
        <strain evidence="1">BV-YZ2020</strain>
    </source>
</reference>